<sequence length="187" mass="20060">MNQHTRPLRRRAAVCATAVVLAISGCGTNSAARGDAPADTAAERSLSDAAREVAEVSRALARAGGLDQGSLRMDNSPRRAPCPVGGDDPDLFTVEHVWSITGVPEQDLESALDRVHDHVREEGWSVLLYGPNSSPAEALELRAERPDRGHFVDALFLDARNAFNSRTESGIAVTVFTTCYRDAAPHS</sequence>
<proteinExistence type="predicted"/>
<comment type="caution">
    <text evidence="2">The sequence shown here is derived from an EMBL/GenBank/DDBJ whole genome shotgun (WGS) entry which is preliminary data.</text>
</comment>
<dbReference type="RefSeq" id="WP_168087006.1">
    <property type="nucleotide sequence ID" value="NZ_BHZH01000058.1"/>
</dbReference>
<reference evidence="2 3" key="1">
    <citation type="submission" date="2020-03" db="EMBL/GenBank/DDBJ databases">
        <title>Draft genome of Streptomyces sp. ventii, isolated from the Axial Seamount in the Pacific Ocean, and resequencing of the two type strains Streptomyces lonarensis strain NCL 716 and Streptomyces bohaiensis strain 11A07.</title>
        <authorList>
            <person name="Loughran R.M."/>
            <person name="Pfannmuller K.M."/>
            <person name="Wasson B.J."/>
            <person name="Deadmond M.C."/>
            <person name="Paddock B.E."/>
            <person name="Koyack M.J."/>
            <person name="Gallegos D.A."/>
            <person name="Mitchell E.A."/>
            <person name="Ushijima B."/>
            <person name="Saw J.H."/>
            <person name="Mcphail K.L."/>
            <person name="Videau P."/>
        </authorList>
    </citation>
    <scope>NUCLEOTIDE SEQUENCE [LARGE SCALE GENOMIC DNA]</scope>
    <source>
        <strain evidence="2 3">11A07</strain>
    </source>
</reference>
<evidence type="ECO:0008006" key="4">
    <source>
        <dbReference type="Google" id="ProtNLM"/>
    </source>
</evidence>
<evidence type="ECO:0000313" key="2">
    <source>
        <dbReference type="EMBL" id="NJQ14176.1"/>
    </source>
</evidence>
<protein>
    <recommendedName>
        <fullName evidence="4">Lipoprotein</fullName>
    </recommendedName>
</protein>
<feature type="chain" id="PRO_5046442990" description="Lipoprotein" evidence="1">
    <location>
        <begin position="32"/>
        <end position="187"/>
    </location>
</feature>
<dbReference type="EMBL" id="JAAVJC010000017">
    <property type="protein sequence ID" value="NJQ14176.1"/>
    <property type="molecule type" value="Genomic_DNA"/>
</dbReference>
<accession>A0ABX1C4N1</accession>
<keyword evidence="3" id="KW-1185">Reference proteome</keyword>
<organism evidence="2 3">
    <name type="scientific">Streptomyces bohaiensis</name>
    <dbReference type="NCBI Taxonomy" id="1431344"/>
    <lineage>
        <taxon>Bacteria</taxon>
        <taxon>Bacillati</taxon>
        <taxon>Actinomycetota</taxon>
        <taxon>Actinomycetes</taxon>
        <taxon>Kitasatosporales</taxon>
        <taxon>Streptomycetaceae</taxon>
        <taxon>Streptomyces</taxon>
    </lineage>
</organism>
<dbReference type="Proteomes" id="UP000727056">
    <property type="component" value="Unassembled WGS sequence"/>
</dbReference>
<name>A0ABX1C4N1_9ACTN</name>
<keyword evidence="1" id="KW-0732">Signal</keyword>
<evidence type="ECO:0000313" key="3">
    <source>
        <dbReference type="Proteomes" id="UP000727056"/>
    </source>
</evidence>
<evidence type="ECO:0000256" key="1">
    <source>
        <dbReference type="SAM" id="SignalP"/>
    </source>
</evidence>
<dbReference type="PROSITE" id="PS51257">
    <property type="entry name" value="PROKAR_LIPOPROTEIN"/>
    <property type="match status" value="1"/>
</dbReference>
<feature type="signal peptide" evidence="1">
    <location>
        <begin position="1"/>
        <end position="31"/>
    </location>
</feature>
<gene>
    <name evidence="2" type="ORF">HCN52_04300</name>
</gene>